<organism evidence="1 2">
    <name type="scientific">Thiomonas arsenitoxydans (strain DSM 22701 / CIP 110005 / 3As)</name>
    <dbReference type="NCBI Taxonomy" id="426114"/>
    <lineage>
        <taxon>Bacteria</taxon>
        <taxon>Pseudomonadati</taxon>
        <taxon>Pseudomonadota</taxon>
        <taxon>Betaproteobacteria</taxon>
        <taxon>Burkholderiales</taxon>
        <taxon>Thiomonas</taxon>
    </lineage>
</organism>
<evidence type="ECO:0000313" key="2">
    <source>
        <dbReference type="Proteomes" id="UP000664800"/>
    </source>
</evidence>
<protein>
    <submittedName>
        <fullName evidence="1">Type II toxin-antitoxin system RelE/ParE family toxin</fullName>
    </submittedName>
</protein>
<dbReference type="AlphaFoldDB" id="A0A8I1SU59"/>
<evidence type="ECO:0000313" key="1">
    <source>
        <dbReference type="EMBL" id="MBN8742717.1"/>
    </source>
</evidence>
<gene>
    <name evidence="1" type="ORF">J0I24_00260</name>
</gene>
<reference evidence="1" key="1">
    <citation type="submission" date="2021-02" db="EMBL/GenBank/DDBJ databases">
        <title>Thiocyanate and organic carbon inputs drive convergent selection for specific autotrophic Afipia and Thiobacillus strains within complex microbiomes.</title>
        <authorList>
            <person name="Huddy R.J."/>
            <person name="Sachdeva R."/>
            <person name="Kadzinga F."/>
            <person name="Kantor R.S."/>
            <person name="Harrison S.T.L."/>
            <person name="Banfield J.F."/>
        </authorList>
    </citation>
    <scope>NUCLEOTIDE SEQUENCE</scope>
    <source>
        <strain evidence="1">SCN18_13_7_16_R3_B_64_19</strain>
    </source>
</reference>
<name>A0A8I1SU59_THIA3</name>
<accession>A0A8I1SU59</accession>
<proteinExistence type="predicted"/>
<dbReference type="Pfam" id="PF06296">
    <property type="entry name" value="RelE"/>
    <property type="match status" value="1"/>
</dbReference>
<sequence length="103" mass="11798">MEFIETPTFTRQIVALLSDDAYRGLQNLILENPERGDLIVGGGGLRKLRYALPGRGKSEGMRTIYYWRRDANQVLMLVAYPKSRQDTLSDAELAILRRLIEEI</sequence>
<dbReference type="PIRSF" id="PIRSF039032">
    <property type="entry name" value="HigB-2"/>
    <property type="match status" value="1"/>
</dbReference>
<dbReference type="EMBL" id="JAFKMR010000009">
    <property type="protein sequence ID" value="MBN8742717.1"/>
    <property type="molecule type" value="Genomic_DNA"/>
</dbReference>
<dbReference type="Proteomes" id="UP000664800">
    <property type="component" value="Unassembled WGS sequence"/>
</dbReference>
<dbReference type="InterPro" id="IPR009387">
    <property type="entry name" value="HigB-2"/>
</dbReference>
<dbReference type="RefSeq" id="WP_276726748.1">
    <property type="nucleotide sequence ID" value="NZ_JAFKMR010000009.1"/>
</dbReference>
<comment type="caution">
    <text evidence="1">The sequence shown here is derived from an EMBL/GenBank/DDBJ whole genome shotgun (WGS) entry which is preliminary data.</text>
</comment>